<evidence type="ECO:0000256" key="1">
    <source>
        <dbReference type="ARBA" id="ARBA00004123"/>
    </source>
</evidence>
<evidence type="ECO:0000313" key="7">
    <source>
        <dbReference type="EMBL" id="EXB70653.1"/>
    </source>
</evidence>
<evidence type="ECO:0000256" key="4">
    <source>
        <dbReference type="ARBA" id="ARBA00023242"/>
    </source>
</evidence>
<keyword evidence="2" id="KW-0853">WD repeat</keyword>
<feature type="transmembrane region" description="Helical" evidence="5">
    <location>
        <begin position="101"/>
        <end position="121"/>
    </location>
</feature>
<evidence type="ECO:0000259" key="6">
    <source>
        <dbReference type="Pfam" id="PF08154"/>
    </source>
</evidence>
<dbReference type="PANTHER" id="PTHR19848">
    <property type="entry name" value="WD40 REPEAT PROTEIN"/>
    <property type="match status" value="1"/>
</dbReference>
<organism evidence="7 8">
    <name type="scientific">Morus notabilis</name>
    <dbReference type="NCBI Taxonomy" id="981085"/>
    <lineage>
        <taxon>Eukaryota</taxon>
        <taxon>Viridiplantae</taxon>
        <taxon>Streptophyta</taxon>
        <taxon>Embryophyta</taxon>
        <taxon>Tracheophyta</taxon>
        <taxon>Spermatophyta</taxon>
        <taxon>Magnoliopsida</taxon>
        <taxon>eudicotyledons</taxon>
        <taxon>Gunneridae</taxon>
        <taxon>Pentapetalae</taxon>
        <taxon>rosids</taxon>
        <taxon>fabids</taxon>
        <taxon>Rosales</taxon>
        <taxon>Moraceae</taxon>
        <taxon>Moreae</taxon>
        <taxon>Morus</taxon>
    </lineage>
</organism>
<proteinExistence type="predicted"/>
<keyword evidence="5" id="KW-0472">Membrane</keyword>
<dbReference type="InterPro" id="IPR012972">
    <property type="entry name" value="NLE"/>
</dbReference>
<keyword evidence="4" id="KW-0539">Nucleus</keyword>
<accession>W9R5A4</accession>
<keyword evidence="3" id="KW-0677">Repeat</keyword>
<keyword evidence="5" id="KW-0812">Transmembrane</keyword>
<comment type="subcellular location">
    <subcellularLocation>
        <location evidence="1">Nucleus</location>
    </subcellularLocation>
</comment>
<evidence type="ECO:0000313" key="8">
    <source>
        <dbReference type="Proteomes" id="UP000030645"/>
    </source>
</evidence>
<dbReference type="PANTHER" id="PTHR19848:SF0">
    <property type="entry name" value="NOTCHLESS PROTEIN HOMOLOG 1"/>
    <property type="match status" value="1"/>
</dbReference>
<dbReference type="eggNOG" id="KOG0271">
    <property type="taxonomic scope" value="Eukaryota"/>
</dbReference>
<sequence>MLELGMEVESVGKSVMCLLEDPQGNPLDSPMFLPLTFGPEHLLQVVNQLLNNEEKLPYAFYVSDKELIVPLGVYLEKNKVSVEKVLSIVYQPQAVFRVRPVYRCSATIAGSLFYSLLLLYFPASTNLYYSD</sequence>
<dbReference type="EMBL" id="KE344611">
    <property type="protein sequence ID" value="EXB70653.1"/>
    <property type="molecule type" value="Genomic_DNA"/>
</dbReference>
<dbReference type="Pfam" id="PF08154">
    <property type="entry name" value="NLE"/>
    <property type="match status" value="1"/>
</dbReference>
<feature type="domain" description="NLE" evidence="6">
    <location>
        <begin position="20"/>
        <end position="72"/>
    </location>
</feature>
<keyword evidence="8" id="KW-1185">Reference proteome</keyword>
<evidence type="ECO:0000256" key="2">
    <source>
        <dbReference type="ARBA" id="ARBA00022574"/>
    </source>
</evidence>
<reference evidence="8" key="1">
    <citation type="submission" date="2013-01" db="EMBL/GenBank/DDBJ databases">
        <title>Draft Genome Sequence of a Mulberry Tree, Morus notabilis C.K. Schneid.</title>
        <authorList>
            <person name="He N."/>
            <person name="Zhao S."/>
        </authorList>
    </citation>
    <scope>NUCLEOTIDE SEQUENCE</scope>
</reference>
<protein>
    <recommendedName>
        <fullName evidence="6">NLE domain-containing protein</fullName>
    </recommendedName>
</protein>
<dbReference type="Proteomes" id="UP000030645">
    <property type="component" value="Unassembled WGS sequence"/>
</dbReference>
<evidence type="ECO:0000256" key="5">
    <source>
        <dbReference type="SAM" id="Phobius"/>
    </source>
</evidence>
<name>W9R5A4_9ROSA</name>
<dbReference type="STRING" id="981085.W9R5A4"/>
<gene>
    <name evidence="7" type="ORF">L484_023839</name>
</gene>
<evidence type="ECO:0000256" key="3">
    <source>
        <dbReference type="ARBA" id="ARBA00022737"/>
    </source>
</evidence>
<keyword evidence="5" id="KW-1133">Transmembrane helix</keyword>
<dbReference type="AlphaFoldDB" id="W9R5A4"/>
<dbReference type="GO" id="GO:0000027">
    <property type="term" value="P:ribosomal large subunit assembly"/>
    <property type="evidence" value="ECO:0007669"/>
    <property type="project" value="TreeGrafter"/>
</dbReference>
<dbReference type="GO" id="GO:0005730">
    <property type="term" value="C:nucleolus"/>
    <property type="evidence" value="ECO:0007669"/>
    <property type="project" value="TreeGrafter"/>
</dbReference>